<dbReference type="InterPro" id="IPR023346">
    <property type="entry name" value="Lysozyme-like_dom_sf"/>
</dbReference>
<evidence type="ECO:0000256" key="1">
    <source>
        <dbReference type="ARBA" id="ARBA00007734"/>
    </source>
</evidence>
<feature type="signal peptide" evidence="4">
    <location>
        <begin position="1"/>
        <end position="20"/>
    </location>
</feature>
<comment type="similarity">
    <text evidence="2">Belongs to the virb1 family.</text>
</comment>
<dbReference type="PANTHER" id="PTHR37423:SF2">
    <property type="entry name" value="MEMBRANE-BOUND LYTIC MUREIN TRANSGLYCOSYLASE C"/>
    <property type="match status" value="1"/>
</dbReference>
<evidence type="ECO:0000313" key="7">
    <source>
        <dbReference type="Proteomes" id="UP001438953"/>
    </source>
</evidence>
<dbReference type="CDD" id="cd13401">
    <property type="entry name" value="Slt70-like"/>
    <property type="match status" value="1"/>
</dbReference>
<evidence type="ECO:0000256" key="4">
    <source>
        <dbReference type="SAM" id="SignalP"/>
    </source>
</evidence>
<dbReference type="SUPFAM" id="SSF53955">
    <property type="entry name" value="Lysozyme-like"/>
    <property type="match status" value="1"/>
</dbReference>
<dbReference type="RefSeq" id="WP_350936497.1">
    <property type="nucleotide sequence ID" value="NZ_JAYWLC010000005.1"/>
</dbReference>
<reference evidence="6 7" key="1">
    <citation type="submission" date="2024-01" db="EMBL/GenBank/DDBJ databases">
        <authorList>
            <person name="Deng Y."/>
            <person name="Su J."/>
        </authorList>
    </citation>
    <scope>NUCLEOTIDE SEQUENCE [LARGE SCALE GENOMIC DNA]</scope>
    <source>
        <strain evidence="6 7">CPCC 100088</strain>
    </source>
</reference>
<dbReference type="EMBL" id="JAYWLC010000005">
    <property type="protein sequence ID" value="MER5171894.1"/>
    <property type="molecule type" value="Genomic_DNA"/>
</dbReference>
<protein>
    <submittedName>
        <fullName evidence="6">Lytic transglycosylase domain-containing protein</fullName>
    </submittedName>
</protein>
<evidence type="ECO:0000256" key="2">
    <source>
        <dbReference type="ARBA" id="ARBA00009387"/>
    </source>
</evidence>
<dbReference type="InterPro" id="IPR008258">
    <property type="entry name" value="Transglycosylase_SLT_dom_1"/>
</dbReference>
<dbReference type="PANTHER" id="PTHR37423">
    <property type="entry name" value="SOLUBLE LYTIC MUREIN TRANSGLYCOSYLASE-RELATED"/>
    <property type="match status" value="1"/>
</dbReference>
<proteinExistence type="inferred from homology"/>
<gene>
    <name evidence="6" type="ORF">VSX56_08890</name>
</gene>
<dbReference type="SUPFAM" id="SSF48435">
    <property type="entry name" value="Bacterial muramidases"/>
    <property type="match status" value="1"/>
</dbReference>
<sequence length="654" mass="72386">MHRKTLLASLIVLTFGAVCALPDVVHAEDAPRDAGEALAQALELADRKDWPAAQDAARHSGMVGFDLIEWERLRAGEGSFRDYADFSARRPDWPGMPLLRRKGEDKLEGVSPDQVISYFAQHKPQTGTGSLALIAAYQARGESTSAATEAERAWRHLDLSADEQQAFLERYGVLVAPSNGGRMQAMLDRGDLTQARRMLDLVPPGTRAVAEARIALQARRDGVDGLVDAVPDYMMHSYGLARDRAVWRWRKSLEDGAAELILGWSSSAKKLGDPEMWADVRKRMARWDMRRGDFHRAYREAANHHLKPGGSDYAELEFLAGFAALKLDDAPTALRHFQALSAAVGSPISQSRADYWRGRALEALGRKAEADQAYGAAARYQTAYYGLLASEKIGKPLDRALVQPDALPDWRAGGYDQSSVFQAALLLHAAGDQTLAERFVLQYEENIDDSRIPGLVDLALEWRDPYLALQLSKRAALNGTILVAGYFPIPELRTHDLAVPEELALSIARRESEFNHTVVSYVGARGLMQLMPGTAKMMAAKLGVDYRPDDLTRDVTYNIQLGSEYLKGLRDEFGNSPLLVAAGYNAGPGRSRQWIEEMGDPRAPGTDVVDWVEMIPFDETRNYVMRVSESLPIYRARLGEPPVPFTQELRGNGP</sequence>
<keyword evidence="3 4" id="KW-0732">Signal</keyword>
<evidence type="ECO:0000313" key="6">
    <source>
        <dbReference type="EMBL" id="MER5171894.1"/>
    </source>
</evidence>
<comment type="similarity">
    <text evidence="1">Belongs to the transglycosylase Slt family.</text>
</comment>
<dbReference type="Proteomes" id="UP001438953">
    <property type="component" value="Unassembled WGS sequence"/>
</dbReference>
<reference evidence="6 7" key="2">
    <citation type="submission" date="2024-06" db="EMBL/GenBank/DDBJ databases">
        <title>Thioclava kandeliae sp. nov. from a rhizosphere soil sample of Kandelia candel in a mangrove.</title>
        <authorList>
            <person name="Mu T."/>
        </authorList>
    </citation>
    <scope>NUCLEOTIDE SEQUENCE [LARGE SCALE GENOMIC DNA]</scope>
    <source>
        <strain evidence="6 7">CPCC 100088</strain>
    </source>
</reference>
<dbReference type="Gene3D" id="1.10.530.10">
    <property type="match status" value="1"/>
</dbReference>
<dbReference type="Gene3D" id="1.25.20.10">
    <property type="entry name" value="Bacterial muramidases"/>
    <property type="match status" value="1"/>
</dbReference>
<dbReference type="Pfam" id="PF01464">
    <property type="entry name" value="SLT"/>
    <property type="match status" value="1"/>
</dbReference>
<feature type="domain" description="Transglycosylase SLT" evidence="5">
    <location>
        <begin position="498"/>
        <end position="599"/>
    </location>
</feature>
<evidence type="ECO:0000256" key="3">
    <source>
        <dbReference type="ARBA" id="ARBA00022729"/>
    </source>
</evidence>
<dbReference type="InterPro" id="IPR008939">
    <property type="entry name" value="Lytic_TGlycosylase_superhlx_U"/>
</dbReference>
<name>A0ABV1SG57_9RHOB</name>
<keyword evidence="7" id="KW-1185">Reference proteome</keyword>
<feature type="chain" id="PRO_5045767609" evidence="4">
    <location>
        <begin position="21"/>
        <end position="654"/>
    </location>
</feature>
<evidence type="ECO:0000259" key="5">
    <source>
        <dbReference type="Pfam" id="PF01464"/>
    </source>
</evidence>
<organism evidence="6 7">
    <name type="scientific">Thioclava kandeliae</name>
    <dbReference type="NCBI Taxonomy" id="3070818"/>
    <lineage>
        <taxon>Bacteria</taxon>
        <taxon>Pseudomonadati</taxon>
        <taxon>Pseudomonadota</taxon>
        <taxon>Alphaproteobacteria</taxon>
        <taxon>Rhodobacterales</taxon>
        <taxon>Paracoccaceae</taxon>
        <taxon>Thioclava</taxon>
    </lineage>
</organism>
<accession>A0ABV1SG57</accession>
<comment type="caution">
    <text evidence="6">The sequence shown here is derived from an EMBL/GenBank/DDBJ whole genome shotgun (WGS) entry which is preliminary data.</text>
</comment>